<accession>A0A0R1YJP9</accession>
<dbReference type="EMBL" id="AZGI01000028">
    <property type="protein sequence ID" value="KRM40105.1"/>
    <property type="molecule type" value="Genomic_DNA"/>
</dbReference>
<keyword evidence="3" id="KW-1185">Reference proteome</keyword>
<dbReference type="SUPFAM" id="SSF143120">
    <property type="entry name" value="YefM-like"/>
    <property type="match status" value="1"/>
</dbReference>
<sequence>MALVATQSDFRSHLKDYLDRVNDDGETIYIARSRQRGVAVLSQEKLDWLEKAAFADKKSVEYAIAMDKLKEEGVIPDNDPELTGSDYEEYWK</sequence>
<dbReference type="OrthoDB" id="2327172at2"/>
<evidence type="ECO:0000313" key="3">
    <source>
        <dbReference type="Proteomes" id="UP000051223"/>
    </source>
</evidence>
<gene>
    <name evidence="2" type="ORF">FC39_GL000840</name>
</gene>
<evidence type="ECO:0008006" key="4">
    <source>
        <dbReference type="Google" id="ProtNLM"/>
    </source>
</evidence>
<dbReference type="PATRIC" id="fig|1423754.3.peg.862"/>
<dbReference type="eggNOG" id="COG2161">
    <property type="taxonomic scope" value="Bacteria"/>
</dbReference>
<dbReference type="Gene3D" id="3.40.1620.10">
    <property type="entry name" value="YefM-like domain"/>
    <property type="match status" value="1"/>
</dbReference>
<evidence type="ECO:0000256" key="1">
    <source>
        <dbReference type="ARBA" id="ARBA00009981"/>
    </source>
</evidence>
<comment type="caution">
    <text evidence="2">The sequence shown here is derived from an EMBL/GenBank/DDBJ whole genome shotgun (WGS) entry which is preliminary data.</text>
</comment>
<dbReference type="NCBIfam" id="TIGR01552">
    <property type="entry name" value="phd_fam"/>
    <property type="match status" value="1"/>
</dbReference>
<reference evidence="2 3" key="1">
    <citation type="journal article" date="2015" name="Genome Announc.">
        <title>Expanding the biotechnology potential of lactobacilli through comparative genomics of 213 strains and associated genera.</title>
        <authorList>
            <person name="Sun Z."/>
            <person name="Harris H.M."/>
            <person name="McCann A."/>
            <person name="Guo C."/>
            <person name="Argimon S."/>
            <person name="Zhang W."/>
            <person name="Yang X."/>
            <person name="Jeffery I.B."/>
            <person name="Cooney J.C."/>
            <person name="Kagawa T.F."/>
            <person name="Liu W."/>
            <person name="Song Y."/>
            <person name="Salvetti E."/>
            <person name="Wrobel A."/>
            <person name="Rasinkangas P."/>
            <person name="Parkhill J."/>
            <person name="Rea M.C."/>
            <person name="O'Sullivan O."/>
            <person name="Ritari J."/>
            <person name="Douillard F.P."/>
            <person name="Paul Ross R."/>
            <person name="Yang R."/>
            <person name="Briner A.E."/>
            <person name="Felis G.E."/>
            <person name="de Vos W.M."/>
            <person name="Barrangou R."/>
            <person name="Klaenhammer T.R."/>
            <person name="Caufield P.W."/>
            <person name="Cui Y."/>
            <person name="Zhang H."/>
            <person name="O'Toole P.W."/>
        </authorList>
    </citation>
    <scope>NUCLEOTIDE SEQUENCE [LARGE SCALE GENOMIC DNA]</scope>
    <source>
        <strain evidence="2 3">DSM 5661</strain>
    </source>
</reference>
<comment type="similarity">
    <text evidence="1">Belongs to the phD/YefM antitoxin family.</text>
</comment>
<dbReference type="InterPro" id="IPR036165">
    <property type="entry name" value="YefM-like_sf"/>
</dbReference>
<evidence type="ECO:0000313" key="2">
    <source>
        <dbReference type="EMBL" id="KRM40105.1"/>
    </source>
</evidence>
<proteinExistence type="inferred from homology"/>
<dbReference type="AlphaFoldDB" id="A0A0R1YJP9"/>
<name>A0A0R1YJP9_9LACO</name>
<dbReference type="Proteomes" id="UP000051223">
    <property type="component" value="Unassembled WGS sequence"/>
</dbReference>
<dbReference type="STRING" id="1423754.FC39_GL000840"/>
<organism evidence="2 3">
    <name type="scientific">Lactobacillus hamsteri DSM 5661 = JCM 6256</name>
    <dbReference type="NCBI Taxonomy" id="1423754"/>
    <lineage>
        <taxon>Bacteria</taxon>
        <taxon>Bacillati</taxon>
        <taxon>Bacillota</taxon>
        <taxon>Bacilli</taxon>
        <taxon>Lactobacillales</taxon>
        <taxon>Lactobacillaceae</taxon>
        <taxon>Lactobacillus</taxon>
    </lineage>
</organism>
<dbReference type="RefSeq" id="WP_025080906.1">
    <property type="nucleotide sequence ID" value="NZ_AZGI01000028.1"/>
</dbReference>
<protein>
    <recommendedName>
        <fullName evidence="4">Antitoxin</fullName>
    </recommendedName>
</protein>